<evidence type="ECO:0000256" key="1">
    <source>
        <dbReference type="SAM" id="Coils"/>
    </source>
</evidence>
<reference evidence="3" key="1">
    <citation type="submission" date="2023-03" db="EMBL/GenBank/DDBJ databases">
        <title>Corynebacterium amycolatum SB-1.</title>
        <authorList>
            <person name="Jo H."/>
        </authorList>
    </citation>
    <scope>NUCLEOTIDE SEQUENCE</scope>
    <source>
        <strain evidence="3">SB-1</strain>
    </source>
</reference>
<evidence type="ECO:0000259" key="2">
    <source>
        <dbReference type="Pfam" id="PF01243"/>
    </source>
</evidence>
<name>A0AB38XU77_CORAY</name>
<feature type="coiled-coil region" evidence="1">
    <location>
        <begin position="183"/>
        <end position="217"/>
    </location>
</feature>
<sequence>MSPMDNKPEYQDLQYQDIAFDSYVRRRQESLQTEIPRSQDHFEIEPAHQKLIKTSSHFFLSTVTGAGWPYVQHRGGPEGFVHVLNPMKLGWLEFHGNNQFVNTGNVDRDSRVCMFFIDYATRKRLKLFGTAQVIEKADDPKLMDTLRQVNGREIRSPYERAMVVDVISADSNCSKYIKPRYTKEQVDERIDLYRQDIKDLKQQVEELNAQVEQLQAQLGRA</sequence>
<dbReference type="AlphaFoldDB" id="A0AB38XU77"/>
<dbReference type="Pfam" id="PF01243">
    <property type="entry name" value="PNPOx_N"/>
    <property type="match status" value="1"/>
</dbReference>
<dbReference type="SUPFAM" id="SSF50475">
    <property type="entry name" value="FMN-binding split barrel"/>
    <property type="match status" value="1"/>
</dbReference>
<organism evidence="3 4">
    <name type="scientific">Corynebacterium amycolatum</name>
    <dbReference type="NCBI Taxonomy" id="43765"/>
    <lineage>
        <taxon>Bacteria</taxon>
        <taxon>Bacillati</taxon>
        <taxon>Actinomycetota</taxon>
        <taxon>Actinomycetes</taxon>
        <taxon>Mycobacteriales</taxon>
        <taxon>Corynebacteriaceae</taxon>
        <taxon>Corynebacterium</taxon>
    </lineage>
</organism>
<dbReference type="Gene3D" id="2.30.110.10">
    <property type="entry name" value="Electron Transport, Fmn-binding Protein, Chain A"/>
    <property type="match status" value="1"/>
</dbReference>
<feature type="domain" description="Pyridoxamine 5'-phosphate oxidase N-terminal" evidence="2">
    <location>
        <begin position="44"/>
        <end position="143"/>
    </location>
</feature>
<accession>A0AB38XU77</accession>
<dbReference type="PANTHER" id="PTHR42815">
    <property type="entry name" value="FAD-BINDING, PUTATIVE (AFU_ORTHOLOGUE AFUA_6G07600)-RELATED"/>
    <property type="match status" value="1"/>
</dbReference>
<dbReference type="Proteomes" id="UP001220238">
    <property type="component" value="Chromosome"/>
</dbReference>
<evidence type="ECO:0000313" key="3">
    <source>
        <dbReference type="EMBL" id="WET43498.1"/>
    </source>
</evidence>
<dbReference type="EMBL" id="CP120206">
    <property type="protein sequence ID" value="WET43498.1"/>
    <property type="molecule type" value="Genomic_DNA"/>
</dbReference>
<proteinExistence type="predicted"/>
<evidence type="ECO:0000313" key="4">
    <source>
        <dbReference type="Proteomes" id="UP001220238"/>
    </source>
</evidence>
<dbReference type="InterPro" id="IPR012349">
    <property type="entry name" value="Split_barrel_FMN-bd"/>
</dbReference>
<dbReference type="InterPro" id="IPR011576">
    <property type="entry name" value="Pyridox_Oxase_N"/>
</dbReference>
<keyword evidence="1" id="KW-0175">Coiled coil</keyword>
<protein>
    <submittedName>
        <fullName evidence="3">Pyridoxamine 5'-phosphate oxidase family protein</fullName>
    </submittedName>
</protein>
<gene>
    <name evidence="3" type="ORF">P2W56_08700</name>
</gene>
<dbReference type="PANTHER" id="PTHR42815:SF2">
    <property type="entry name" value="FAD-BINDING, PUTATIVE (AFU_ORTHOLOGUE AFUA_6G07600)-RELATED"/>
    <property type="match status" value="1"/>
</dbReference>
<dbReference type="RefSeq" id="WP_224786579.1">
    <property type="nucleotide sequence ID" value="NZ_CP046975.1"/>
</dbReference>
<dbReference type="GeneID" id="92768744"/>